<name>A0ABT3A8K2_9ALTE</name>
<evidence type="ECO:0000256" key="1">
    <source>
        <dbReference type="ARBA" id="ARBA00004418"/>
    </source>
</evidence>
<evidence type="ECO:0000259" key="8">
    <source>
        <dbReference type="Pfam" id="PF16822"/>
    </source>
</evidence>
<feature type="signal peptide" evidence="7">
    <location>
        <begin position="1"/>
        <end position="19"/>
    </location>
</feature>
<keyword evidence="6" id="KW-0016">Alginate biosynthesis</keyword>
<keyword evidence="4 7" id="KW-0732">Signal</keyword>
<evidence type="ECO:0000256" key="6">
    <source>
        <dbReference type="ARBA" id="ARBA00022841"/>
    </source>
</evidence>
<dbReference type="EMBL" id="JAOWKX010000004">
    <property type="protein sequence ID" value="MCV2884904.1"/>
    <property type="molecule type" value="Genomic_DNA"/>
</dbReference>
<sequence>MRRLIPLLFPLAAVGTVSAETAPSYTIEATPLYCDAAKYEENYVTNFLRGNLFVEEGEQGWLVNTGKDLNSAYGFTEAAELKGLKRFASYLNNLGIELILVYTPNRGLAQPEMFTNLTREQHADMLSQYERAIEQFRQVGFHVPDLSHVAKGIPEFFYKRDLHWTPDGARATAKEIAKTLNELGYGDPEGTPKFKTLYTGVRGADSSIQSAANQLCNTQLPVQYKKSFRTIETNSGFDDSTSLFGDDESNIVLLGTSFTALEKFNFNGFLQEYSNISISNFAISGGAATGAWIDYLKSDFQENKPDVIVWELPSYYTLDNKEIFTEINPLFYNGCESTALLKQDNITFSEGGVAKEILFSKGLLQQPSKHMTLDIAFSNPAVRTVEATVWFGSGTHKTYRVKRNNRTKADGRFVFELGDHEINGKEAFLALDFDEIMLEDGSKLSGEQLNTTTATARLCEIPSSINNLVAQHVKTTQ</sequence>
<dbReference type="InterPro" id="IPR038639">
    <property type="entry name" value="AlgX_C_sf"/>
</dbReference>
<keyword evidence="5" id="KW-0574">Periplasm</keyword>
<evidence type="ECO:0000256" key="7">
    <source>
        <dbReference type="SAM" id="SignalP"/>
    </source>
</evidence>
<evidence type="ECO:0000259" key="9">
    <source>
        <dbReference type="Pfam" id="PF16824"/>
    </source>
</evidence>
<dbReference type="RefSeq" id="WP_263712186.1">
    <property type="nucleotide sequence ID" value="NZ_JAOWKX010000004.1"/>
</dbReference>
<comment type="caution">
    <text evidence="10">The sequence shown here is derived from an EMBL/GenBank/DDBJ whole genome shotgun (WGS) entry which is preliminary data.</text>
</comment>
<evidence type="ECO:0000256" key="5">
    <source>
        <dbReference type="ARBA" id="ARBA00022764"/>
    </source>
</evidence>
<dbReference type="Pfam" id="PF16822">
    <property type="entry name" value="ALGX"/>
    <property type="match status" value="1"/>
</dbReference>
<organism evidence="10 11">
    <name type="scientific">Fluctibacter corallii</name>
    <dbReference type="NCBI Taxonomy" id="2984329"/>
    <lineage>
        <taxon>Bacteria</taxon>
        <taxon>Pseudomonadati</taxon>
        <taxon>Pseudomonadota</taxon>
        <taxon>Gammaproteobacteria</taxon>
        <taxon>Alteromonadales</taxon>
        <taxon>Alteromonadaceae</taxon>
        <taxon>Fluctibacter</taxon>
    </lineage>
</organism>
<dbReference type="InterPro" id="IPR031811">
    <property type="entry name" value="ALGX/ALGJ_SGNH-like"/>
</dbReference>
<feature type="domain" description="Alginate biosynthesis protein AlgX C-terminal carbohydrate-binding module" evidence="9">
    <location>
        <begin position="334"/>
        <end position="434"/>
    </location>
</feature>
<evidence type="ECO:0000256" key="2">
    <source>
        <dbReference type="ARBA" id="ARBA00005182"/>
    </source>
</evidence>
<comment type="subcellular location">
    <subcellularLocation>
        <location evidence="1">Periplasm</location>
    </subcellularLocation>
</comment>
<evidence type="ECO:0000256" key="3">
    <source>
        <dbReference type="ARBA" id="ARBA00022679"/>
    </source>
</evidence>
<comment type="pathway">
    <text evidence="2">Glycan biosynthesis; alginate biosynthesis.</text>
</comment>
<dbReference type="Proteomes" id="UP001652504">
    <property type="component" value="Unassembled WGS sequence"/>
</dbReference>
<protein>
    <recommendedName>
        <fullName evidence="12">Alginate O-acetyltransferase AlgX</fullName>
    </recommendedName>
</protein>
<evidence type="ECO:0000313" key="11">
    <source>
        <dbReference type="Proteomes" id="UP001652504"/>
    </source>
</evidence>
<dbReference type="InterPro" id="IPR031798">
    <property type="entry name" value="AlgX_C"/>
</dbReference>
<reference evidence="10 11" key="1">
    <citation type="submission" date="2022-10" db="EMBL/GenBank/DDBJ databases">
        <title>Aestuariibacter sp. AA17 isolated from Montipora capitata coral fragment.</title>
        <authorList>
            <person name="Emsley S.A."/>
            <person name="Pfannmuller K.M."/>
            <person name="Loughran R.M."/>
            <person name="Shlafstein M."/>
            <person name="Papke E."/>
            <person name="Saw J.H."/>
            <person name="Ushijima B."/>
            <person name="Videau P."/>
        </authorList>
    </citation>
    <scope>NUCLEOTIDE SEQUENCE [LARGE SCALE GENOMIC DNA]</scope>
    <source>
        <strain evidence="10 11">AA17</strain>
    </source>
</reference>
<feature type="chain" id="PRO_5045329975" description="Alginate O-acetyltransferase AlgX" evidence="7">
    <location>
        <begin position="20"/>
        <end position="477"/>
    </location>
</feature>
<dbReference type="Gene3D" id="2.60.120.1380">
    <property type="entry name" value="C-terminal carbohydrate-binding module"/>
    <property type="match status" value="1"/>
</dbReference>
<feature type="domain" description="AlgX/AlgJ SGNH hydrolase-like" evidence="8">
    <location>
        <begin position="54"/>
        <end position="313"/>
    </location>
</feature>
<keyword evidence="11" id="KW-1185">Reference proteome</keyword>
<evidence type="ECO:0008006" key="12">
    <source>
        <dbReference type="Google" id="ProtNLM"/>
    </source>
</evidence>
<evidence type="ECO:0000256" key="4">
    <source>
        <dbReference type="ARBA" id="ARBA00022729"/>
    </source>
</evidence>
<dbReference type="Pfam" id="PF16824">
    <property type="entry name" value="CBM_26"/>
    <property type="match status" value="1"/>
</dbReference>
<keyword evidence="3" id="KW-0808">Transferase</keyword>
<proteinExistence type="predicted"/>
<dbReference type="SUPFAM" id="SSF52266">
    <property type="entry name" value="SGNH hydrolase"/>
    <property type="match status" value="1"/>
</dbReference>
<evidence type="ECO:0000313" key="10">
    <source>
        <dbReference type="EMBL" id="MCV2884904.1"/>
    </source>
</evidence>
<gene>
    <name evidence="10" type="ORF">OE749_09370</name>
</gene>
<accession>A0ABT3A8K2</accession>